<reference evidence="2" key="1">
    <citation type="submission" date="2021-01" db="EMBL/GenBank/DDBJ databases">
        <title>Whole genome shotgun sequence of Planotetraspora thailandica NBRC 104271.</title>
        <authorList>
            <person name="Komaki H."/>
            <person name="Tamura T."/>
        </authorList>
    </citation>
    <scope>NUCLEOTIDE SEQUENCE</scope>
    <source>
        <strain evidence="2">NBRC 104271</strain>
    </source>
</reference>
<dbReference type="Gene3D" id="3.30.420.40">
    <property type="match status" value="1"/>
</dbReference>
<dbReference type="GO" id="GO:0003824">
    <property type="term" value="F:catalytic activity"/>
    <property type="evidence" value="ECO:0007669"/>
    <property type="project" value="InterPro"/>
</dbReference>
<name>A0A8J3XZ83_9ACTN</name>
<evidence type="ECO:0000313" key="2">
    <source>
        <dbReference type="EMBL" id="GII56808.1"/>
    </source>
</evidence>
<organism evidence="2 3">
    <name type="scientific">Planotetraspora thailandica</name>
    <dbReference type="NCBI Taxonomy" id="487172"/>
    <lineage>
        <taxon>Bacteria</taxon>
        <taxon>Bacillati</taxon>
        <taxon>Actinomycetota</taxon>
        <taxon>Actinomycetes</taxon>
        <taxon>Streptosporangiales</taxon>
        <taxon>Streptosporangiaceae</taxon>
        <taxon>Planotetraspora</taxon>
    </lineage>
</organism>
<dbReference type="InterPro" id="IPR003696">
    <property type="entry name" value="Carbtransf_dom"/>
</dbReference>
<dbReference type="EMBL" id="BOOR01000041">
    <property type="protein sequence ID" value="GII56808.1"/>
    <property type="molecule type" value="Genomic_DNA"/>
</dbReference>
<keyword evidence="3" id="KW-1185">Reference proteome</keyword>
<evidence type="ECO:0000259" key="1">
    <source>
        <dbReference type="Pfam" id="PF02543"/>
    </source>
</evidence>
<dbReference type="Pfam" id="PF02543">
    <property type="entry name" value="Carbam_trans_N"/>
    <property type="match status" value="1"/>
</dbReference>
<protein>
    <recommendedName>
        <fullName evidence="1">Carbamoyltransferase domain-containing protein</fullName>
    </recommendedName>
</protein>
<feature type="domain" description="Carbamoyltransferase" evidence="1">
    <location>
        <begin position="2"/>
        <end position="40"/>
    </location>
</feature>
<sequence length="75" mass="8637">MRILGINAIFHDPAAAPIVDGQVIAAAEEERFSRRRHGRRPVPLSAWELSERSAWQLRESDLRPCRTCGSRRARW</sequence>
<dbReference type="Proteomes" id="UP000605992">
    <property type="component" value="Unassembled WGS sequence"/>
</dbReference>
<comment type="caution">
    <text evidence="2">The sequence shown here is derived from an EMBL/GenBank/DDBJ whole genome shotgun (WGS) entry which is preliminary data.</text>
</comment>
<gene>
    <name evidence="2" type="ORF">Pth03_51970</name>
</gene>
<dbReference type="AlphaFoldDB" id="A0A8J3XZ83"/>
<accession>A0A8J3XZ83</accession>
<proteinExistence type="predicted"/>
<evidence type="ECO:0000313" key="3">
    <source>
        <dbReference type="Proteomes" id="UP000605992"/>
    </source>
</evidence>